<dbReference type="PANTHER" id="PTHR33446">
    <property type="entry name" value="PROTEIN TONB-RELATED"/>
    <property type="match status" value="1"/>
</dbReference>
<evidence type="ECO:0000259" key="2">
    <source>
        <dbReference type="PROSITE" id="PS52015"/>
    </source>
</evidence>
<feature type="transmembrane region" description="Helical" evidence="1">
    <location>
        <begin position="6"/>
        <end position="25"/>
    </location>
</feature>
<feature type="transmembrane region" description="Helical" evidence="1">
    <location>
        <begin position="266"/>
        <end position="284"/>
    </location>
</feature>
<organism evidence="3 4">
    <name type="scientific">Mucilaginibacter hurinus</name>
    <dbReference type="NCBI Taxonomy" id="2201324"/>
    <lineage>
        <taxon>Bacteria</taxon>
        <taxon>Pseudomonadati</taxon>
        <taxon>Bacteroidota</taxon>
        <taxon>Sphingobacteriia</taxon>
        <taxon>Sphingobacteriales</taxon>
        <taxon>Sphingobacteriaceae</taxon>
        <taxon>Mucilaginibacter</taxon>
    </lineage>
</organism>
<dbReference type="Pfam" id="PF03544">
    <property type="entry name" value="TonB_C"/>
    <property type="match status" value="1"/>
</dbReference>
<accession>A0A367GUF9</accession>
<dbReference type="OrthoDB" id="649093at2"/>
<dbReference type="SUPFAM" id="SSF74653">
    <property type="entry name" value="TolA/TonB C-terminal domain"/>
    <property type="match status" value="1"/>
</dbReference>
<reference evidence="3 4" key="1">
    <citation type="submission" date="2018-05" db="EMBL/GenBank/DDBJ databases">
        <title>Mucilaginibacter hurinus sp. nov., isolated from briquette warehouse soil.</title>
        <authorList>
            <person name="Choi L."/>
        </authorList>
    </citation>
    <scope>NUCLEOTIDE SEQUENCE [LARGE SCALE GENOMIC DNA]</scope>
    <source>
        <strain evidence="3 4">ZR32</strain>
    </source>
</reference>
<comment type="caution">
    <text evidence="3">The sequence shown here is derived from an EMBL/GenBank/DDBJ whole genome shotgun (WGS) entry which is preliminary data.</text>
</comment>
<keyword evidence="1" id="KW-0812">Transmembrane</keyword>
<proteinExistence type="predicted"/>
<dbReference type="InterPro" id="IPR008756">
    <property type="entry name" value="Peptidase_M56"/>
</dbReference>
<dbReference type="Pfam" id="PF05569">
    <property type="entry name" value="Peptidase_M56"/>
    <property type="match status" value="1"/>
</dbReference>
<dbReference type="AlphaFoldDB" id="A0A367GUF9"/>
<sequence length="506" mass="56473">MSWLYYLLEANLYLCLFYAGYYLFLSKETFYTANRTYLLLSCVAAFTIPFLQISFLNSAADINVVGSYVTGSASAINTGVDNTLVFTWQSALLFLYIGGIVTAFILFSIKIYKLLSLIKKYEAVPKNGYKVIYINEANTAFSFFNYLFISKNTAGADVITSHEVVHIRHKHSFDILFIELLKIFNWFNPLIYLLQNSIKTLHEYIADDQTARIADNKLAYSTFLLNNAYGVQGMSPSNSFFNYNLLKNRIIMLNQKRSGKLARLKYLVAIPLCGAMLCASTLSFSKDYGFVDLLPPKESAKALHQGIAADSTPAKSSKKAMKPVVTDIKLTAKNKTSLKDTVVYTEVTLLPPDDHGKPFAEKQKPVKVNVQLLSPPEPRDTATIVVKAIDPFDSLLKHMSRFTRYPAVAFDNKTVGAVNINFVVDDKGKITDVKLFSGIGDRCDEEVIRVANKYTETIHAKPGPYTLSVVFTLIIDDNRVITGKLPIPHIAGQSAGVTYVNGFLKK</sequence>
<dbReference type="GO" id="GO:0098797">
    <property type="term" value="C:plasma membrane protein complex"/>
    <property type="evidence" value="ECO:0007669"/>
    <property type="project" value="TreeGrafter"/>
</dbReference>
<dbReference type="PROSITE" id="PS52015">
    <property type="entry name" value="TONB_CTD"/>
    <property type="match status" value="1"/>
</dbReference>
<feature type="transmembrane region" description="Helical" evidence="1">
    <location>
        <begin position="91"/>
        <end position="112"/>
    </location>
</feature>
<dbReference type="EMBL" id="QGDC01000001">
    <property type="protein sequence ID" value="RCH56431.1"/>
    <property type="molecule type" value="Genomic_DNA"/>
</dbReference>
<protein>
    <recommendedName>
        <fullName evidence="2">TonB C-terminal domain-containing protein</fullName>
    </recommendedName>
</protein>
<evidence type="ECO:0000313" key="4">
    <source>
        <dbReference type="Proteomes" id="UP000253209"/>
    </source>
</evidence>
<keyword evidence="4" id="KW-1185">Reference proteome</keyword>
<dbReference type="Gene3D" id="3.30.1150.10">
    <property type="match status" value="1"/>
</dbReference>
<keyword evidence="1" id="KW-1133">Transmembrane helix</keyword>
<dbReference type="InterPro" id="IPR037682">
    <property type="entry name" value="TonB_C"/>
</dbReference>
<dbReference type="RefSeq" id="WP_114003328.1">
    <property type="nucleotide sequence ID" value="NZ_QGDC01000001.1"/>
</dbReference>
<dbReference type="InterPro" id="IPR051045">
    <property type="entry name" value="TonB-dependent_transducer"/>
</dbReference>
<dbReference type="Proteomes" id="UP000253209">
    <property type="component" value="Unassembled WGS sequence"/>
</dbReference>
<feature type="transmembrane region" description="Helical" evidence="1">
    <location>
        <begin position="37"/>
        <end position="56"/>
    </location>
</feature>
<keyword evidence="1" id="KW-0472">Membrane</keyword>
<feature type="domain" description="TonB C-terminal" evidence="2">
    <location>
        <begin position="390"/>
        <end position="482"/>
    </location>
</feature>
<dbReference type="GO" id="GO:0031992">
    <property type="term" value="F:energy transducer activity"/>
    <property type="evidence" value="ECO:0007669"/>
    <property type="project" value="TreeGrafter"/>
</dbReference>
<name>A0A367GUF9_9SPHI</name>
<dbReference type="PANTHER" id="PTHR33446:SF2">
    <property type="entry name" value="PROTEIN TONB"/>
    <property type="match status" value="1"/>
</dbReference>
<evidence type="ECO:0000256" key="1">
    <source>
        <dbReference type="SAM" id="Phobius"/>
    </source>
</evidence>
<evidence type="ECO:0000313" key="3">
    <source>
        <dbReference type="EMBL" id="RCH56431.1"/>
    </source>
</evidence>
<dbReference type="GO" id="GO:0055085">
    <property type="term" value="P:transmembrane transport"/>
    <property type="evidence" value="ECO:0007669"/>
    <property type="project" value="InterPro"/>
</dbReference>
<gene>
    <name evidence="3" type="ORF">DJ568_00805</name>
</gene>